<keyword evidence="10" id="KW-1185">Reference proteome</keyword>
<keyword evidence="4 7" id="KW-0472">Membrane</keyword>
<name>A0AAD4KNX8_9EURO</name>
<evidence type="ECO:0000256" key="3">
    <source>
        <dbReference type="ARBA" id="ARBA00022989"/>
    </source>
</evidence>
<organism evidence="9 10">
    <name type="scientific">Talaromyces proteolyticus</name>
    <dbReference type="NCBI Taxonomy" id="1131652"/>
    <lineage>
        <taxon>Eukaryota</taxon>
        <taxon>Fungi</taxon>
        <taxon>Dikarya</taxon>
        <taxon>Ascomycota</taxon>
        <taxon>Pezizomycotina</taxon>
        <taxon>Eurotiomycetes</taxon>
        <taxon>Eurotiomycetidae</taxon>
        <taxon>Eurotiales</taxon>
        <taxon>Trichocomaceae</taxon>
        <taxon>Talaromyces</taxon>
        <taxon>Talaromyces sect. Bacilispori</taxon>
    </lineage>
</organism>
<evidence type="ECO:0000259" key="8">
    <source>
        <dbReference type="Pfam" id="PF20684"/>
    </source>
</evidence>
<proteinExistence type="inferred from homology"/>
<protein>
    <recommendedName>
        <fullName evidence="8">Rhodopsin domain-containing protein</fullName>
    </recommendedName>
</protein>
<sequence length="541" mass="59789">MKESRQSQSLNGLNGSQTGNLICVWTLFSITSTLMVLRIVAQTRILRRIGVDDIVMIIAWALQTASSILCTIAISWGLGRHASDISSPEIYTGAIKYEMLAITTATLCAMFARISFAIFIFYFASRILRIYQYLIGVWIVVQVVFNIIPIAITWSYCSPIVSHTQNYTNSELCWISPHVSGWLYTQGAINATSDICLTLLALSIVLAFNCCAWDKISLGILLSFSLLAMVAAIVKTVEVKLSQKSGQDFIYQLHIWNYWHSIENAVLIITTSIPKIKSLALVLYKSSKGSRILHMWKSESRGPSDEHNFGYRSLHSRNCSGSTRDHSISVPSITGAAGEIEPMPRREGLKISICSPPKRPDRPRLHHRNFSDSISMRSLPNPLYKEHCSTRTLNPSASCNDFTSSTPKLSYRTVISGGDPSAVPPPFPLSLPASGRTSRNSRRGDVSPQDSSFLPVNVGTTESPVMATGPFCILKTNDFTIEYEDAISDTTHTNSKDVDLGWAVMRNEENGLSRNAYNENDADELPLNDLGSILGPSQYQG</sequence>
<feature type="transmembrane region" description="Helical" evidence="7">
    <location>
        <begin position="53"/>
        <end position="79"/>
    </location>
</feature>
<dbReference type="PANTHER" id="PTHR33048:SF47">
    <property type="entry name" value="INTEGRAL MEMBRANE PROTEIN-RELATED"/>
    <property type="match status" value="1"/>
</dbReference>
<dbReference type="InterPro" id="IPR049326">
    <property type="entry name" value="Rhodopsin_dom_fungi"/>
</dbReference>
<dbReference type="PANTHER" id="PTHR33048">
    <property type="entry name" value="PTH11-LIKE INTEGRAL MEMBRANE PROTEIN (AFU_ORTHOLOGUE AFUA_5G11245)"/>
    <property type="match status" value="1"/>
</dbReference>
<dbReference type="Proteomes" id="UP001201262">
    <property type="component" value="Unassembled WGS sequence"/>
</dbReference>
<feature type="compositionally biased region" description="Polar residues" evidence="6">
    <location>
        <begin position="448"/>
        <end position="458"/>
    </location>
</feature>
<feature type="region of interest" description="Disordered" evidence="6">
    <location>
        <begin position="416"/>
        <end position="458"/>
    </location>
</feature>
<dbReference type="Pfam" id="PF20684">
    <property type="entry name" value="Fung_rhodopsin"/>
    <property type="match status" value="1"/>
</dbReference>
<evidence type="ECO:0000256" key="6">
    <source>
        <dbReference type="SAM" id="MobiDB-lite"/>
    </source>
</evidence>
<keyword evidence="3 7" id="KW-1133">Transmembrane helix</keyword>
<evidence type="ECO:0000313" key="10">
    <source>
        <dbReference type="Proteomes" id="UP001201262"/>
    </source>
</evidence>
<evidence type="ECO:0000256" key="5">
    <source>
        <dbReference type="ARBA" id="ARBA00038359"/>
    </source>
</evidence>
<dbReference type="AlphaFoldDB" id="A0AAD4KNX8"/>
<reference evidence="9" key="1">
    <citation type="submission" date="2021-12" db="EMBL/GenBank/DDBJ databases">
        <title>Convergent genome expansion in fungi linked to evolution of root-endophyte symbiosis.</title>
        <authorList>
            <consortium name="DOE Joint Genome Institute"/>
            <person name="Ke Y.-H."/>
            <person name="Bonito G."/>
            <person name="Liao H.-L."/>
            <person name="Looney B."/>
            <person name="Rojas-Flechas A."/>
            <person name="Nash J."/>
            <person name="Hameed K."/>
            <person name="Schadt C."/>
            <person name="Martin F."/>
            <person name="Crous P.W."/>
            <person name="Miettinen O."/>
            <person name="Magnuson J.K."/>
            <person name="Labbe J."/>
            <person name="Jacobson D."/>
            <person name="Doktycz M.J."/>
            <person name="Veneault-Fourrey C."/>
            <person name="Kuo A."/>
            <person name="Mondo S."/>
            <person name="Calhoun S."/>
            <person name="Riley R."/>
            <person name="Ohm R."/>
            <person name="LaButti K."/>
            <person name="Andreopoulos B."/>
            <person name="Pangilinan J."/>
            <person name="Nolan M."/>
            <person name="Tritt A."/>
            <person name="Clum A."/>
            <person name="Lipzen A."/>
            <person name="Daum C."/>
            <person name="Barry K."/>
            <person name="Grigoriev I.V."/>
            <person name="Vilgalys R."/>
        </authorList>
    </citation>
    <scope>NUCLEOTIDE SEQUENCE</scope>
    <source>
        <strain evidence="9">PMI_201</strain>
    </source>
</reference>
<evidence type="ECO:0000256" key="7">
    <source>
        <dbReference type="SAM" id="Phobius"/>
    </source>
</evidence>
<dbReference type="InterPro" id="IPR052337">
    <property type="entry name" value="SAT4-like"/>
</dbReference>
<dbReference type="RefSeq" id="XP_046071849.1">
    <property type="nucleotide sequence ID" value="XM_046220367.1"/>
</dbReference>
<dbReference type="GO" id="GO:0016020">
    <property type="term" value="C:membrane"/>
    <property type="evidence" value="ECO:0007669"/>
    <property type="project" value="UniProtKB-SubCell"/>
</dbReference>
<feature type="domain" description="Rhodopsin" evidence="8">
    <location>
        <begin position="37"/>
        <end position="279"/>
    </location>
</feature>
<keyword evidence="2 7" id="KW-0812">Transmembrane</keyword>
<comment type="caution">
    <text evidence="9">The sequence shown here is derived from an EMBL/GenBank/DDBJ whole genome shotgun (WGS) entry which is preliminary data.</text>
</comment>
<dbReference type="GeneID" id="70250654"/>
<feature type="transmembrane region" description="Helical" evidence="7">
    <location>
        <begin position="19"/>
        <end position="41"/>
    </location>
</feature>
<gene>
    <name evidence="9" type="ORF">BGW36DRAFT_427120</name>
</gene>
<accession>A0AAD4KNX8</accession>
<feature type="transmembrane region" description="Helical" evidence="7">
    <location>
        <begin position="188"/>
        <end position="209"/>
    </location>
</feature>
<comment type="subcellular location">
    <subcellularLocation>
        <location evidence="1">Membrane</location>
        <topology evidence="1">Multi-pass membrane protein</topology>
    </subcellularLocation>
</comment>
<feature type="transmembrane region" description="Helical" evidence="7">
    <location>
        <begin position="216"/>
        <end position="234"/>
    </location>
</feature>
<evidence type="ECO:0000256" key="4">
    <source>
        <dbReference type="ARBA" id="ARBA00023136"/>
    </source>
</evidence>
<feature type="transmembrane region" description="Helical" evidence="7">
    <location>
        <begin position="99"/>
        <end position="123"/>
    </location>
</feature>
<dbReference type="EMBL" id="JAJTJA010000006">
    <property type="protein sequence ID" value="KAH8697148.1"/>
    <property type="molecule type" value="Genomic_DNA"/>
</dbReference>
<evidence type="ECO:0000256" key="2">
    <source>
        <dbReference type="ARBA" id="ARBA00022692"/>
    </source>
</evidence>
<evidence type="ECO:0000256" key="1">
    <source>
        <dbReference type="ARBA" id="ARBA00004141"/>
    </source>
</evidence>
<comment type="similarity">
    <text evidence="5">Belongs to the SAT4 family.</text>
</comment>
<evidence type="ECO:0000313" key="9">
    <source>
        <dbReference type="EMBL" id="KAH8697148.1"/>
    </source>
</evidence>
<feature type="transmembrane region" description="Helical" evidence="7">
    <location>
        <begin position="130"/>
        <end position="152"/>
    </location>
</feature>